<proteinExistence type="predicted"/>
<protein>
    <submittedName>
        <fullName evidence="2">Uncharacterized protein</fullName>
    </submittedName>
</protein>
<feature type="compositionally biased region" description="Basic and acidic residues" evidence="1">
    <location>
        <begin position="30"/>
        <end position="39"/>
    </location>
</feature>
<feature type="compositionally biased region" description="Basic and acidic residues" evidence="1">
    <location>
        <begin position="138"/>
        <end position="157"/>
    </location>
</feature>
<keyword evidence="3" id="KW-1185">Reference proteome</keyword>
<dbReference type="AlphaFoldDB" id="A0A4Z2EZU8"/>
<gene>
    <name evidence="2" type="ORF">EYF80_055532</name>
</gene>
<feature type="region of interest" description="Disordered" evidence="1">
    <location>
        <begin position="30"/>
        <end position="54"/>
    </location>
</feature>
<comment type="caution">
    <text evidence="2">The sequence shown here is derived from an EMBL/GenBank/DDBJ whole genome shotgun (WGS) entry which is preliminary data.</text>
</comment>
<evidence type="ECO:0000256" key="1">
    <source>
        <dbReference type="SAM" id="MobiDB-lite"/>
    </source>
</evidence>
<feature type="region of interest" description="Disordered" evidence="1">
    <location>
        <begin position="138"/>
        <end position="166"/>
    </location>
</feature>
<evidence type="ECO:0000313" key="2">
    <source>
        <dbReference type="EMBL" id="TNN34308.1"/>
    </source>
</evidence>
<accession>A0A4Z2EZU8</accession>
<dbReference type="Proteomes" id="UP000314294">
    <property type="component" value="Unassembled WGS sequence"/>
</dbReference>
<reference evidence="2 3" key="1">
    <citation type="submission" date="2019-03" db="EMBL/GenBank/DDBJ databases">
        <title>First draft genome of Liparis tanakae, snailfish: a comprehensive survey of snailfish specific genes.</title>
        <authorList>
            <person name="Kim W."/>
            <person name="Song I."/>
            <person name="Jeong J.-H."/>
            <person name="Kim D."/>
            <person name="Kim S."/>
            <person name="Ryu S."/>
            <person name="Song J.Y."/>
            <person name="Lee S.K."/>
        </authorList>
    </citation>
    <scope>NUCLEOTIDE SEQUENCE [LARGE SCALE GENOMIC DNA]</scope>
    <source>
        <tissue evidence="2">Muscle</tissue>
    </source>
</reference>
<dbReference type="EMBL" id="SRLO01001994">
    <property type="protein sequence ID" value="TNN34308.1"/>
    <property type="molecule type" value="Genomic_DNA"/>
</dbReference>
<name>A0A4Z2EZU8_9TELE</name>
<evidence type="ECO:0000313" key="3">
    <source>
        <dbReference type="Proteomes" id="UP000314294"/>
    </source>
</evidence>
<sequence>MDAVGSHAWKHLQSPVDLVMWEEPGHACRERARGPDESGLRGGPQQARRASGSEPTRLVQIKQSMLLHCTMGLEVTPIHEYYTHCVILCGSSLTSVQLYRIWGGFFPPVSEAILALSDGVTCSLNASVLFSLAQERGRAEGGEEGDGRENVIGREMGEGGGGGGVR</sequence>
<organism evidence="2 3">
    <name type="scientific">Liparis tanakae</name>
    <name type="common">Tanaka's snailfish</name>
    <dbReference type="NCBI Taxonomy" id="230148"/>
    <lineage>
        <taxon>Eukaryota</taxon>
        <taxon>Metazoa</taxon>
        <taxon>Chordata</taxon>
        <taxon>Craniata</taxon>
        <taxon>Vertebrata</taxon>
        <taxon>Euteleostomi</taxon>
        <taxon>Actinopterygii</taxon>
        <taxon>Neopterygii</taxon>
        <taxon>Teleostei</taxon>
        <taxon>Neoteleostei</taxon>
        <taxon>Acanthomorphata</taxon>
        <taxon>Eupercaria</taxon>
        <taxon>Perciformes</taxon>
        <taxon>Cottioidei</taxon>
        <taxon>Cottales</taxon>
        <taxon>Liparidae</taxon>
        <taxon>Liparis</taxon>
    </lineage>
</organism>